<keyword evidence="1" id="KW-0472">Membrane</keyword>
<accession>A0A926D6J6</accession>
<evidence type="ECO:0000313" key="2">
    <source>
        <dbReference type="EMBL" id="MBC8532181.1"/>
    </source>
</evidence>
<keyword evidence="1" id="KW-0812">Transmembrane</keyword>
<keyword evidence="1" id="KW-1133">Transmembrane helix</keyword>
<dbReference type="AlphaFoldDB" id="A0A926D6J6"/>
<evidence type="ECO:0000313" key="3">
    <source>
        <dbReference type="Proteomes" id="UP000623172"/>
    </source>
</evidence>
<organism evidence="2 3">
    <name type="scientific">Gehongia tenuis</name>
    <dbReference type="NCBI Taxonomy" id="2763655"/>
    <lineage>
        <taxon>Bacteria</taxon>
        <taxon>Bacillati</taxon>
        <taxon>Bacillota</taxon>
        <taxon>Clostridia</taxon>
        <taxon>Christensenellales</taxon>
        <taxon>Christensenellaceae</taxon>
        <taxon>Gehongia</taxon>
    </lineage>
</organism>
<keyword evidence="3" id="KW-1185">Reference proteome</keyword>
<proteinExistence type="predicted"/>
<reference evidence="2" key="1">
    <citation type="submission" date="2020-08" db="EMBL/GenBank/DDBJ databases">
        <title>Genome public.</title>
        <authorList>
            <person name="Liu C."/>
            <person name="Sun Q."/>
        </authorList>
    </citation>
    <scope>NUCLEOTIDE SEQUENCE</scope>
    <source>
        <strain evidence="2">NSJ-53</strain>
    </source>
</reference>
<dbReference type="InterPro" id="IPR043723">
    <property type="entry name" value="DUF5665"/>
</dbReference>
<dbReference type="Pfam" id="PF18910">
    <property type="entry name" value="DUF5665"/>
    <property type="match status" value="1"/>
</dbReference>
<protein>
    <submittedName>
        <fullName evidence="2">Uncharacterized protein</fullName>
    </submittedName>
</protein>
<comment type="caution">
    <text evidence="2">The sequence shown here is derived from an EMBL/GenBank/DDBJ whole genome shotgun (WGS) entry which is preliminary data.</text>
</comment>
<feature type="transmembrane region" description="Helical" evidence="1">
    <location>
        <begin position="62"/>
        <end position="84"/>
    </location>
</feature>
<gene>
    <name evidence="2" type="ORF">H8696_10030</name>
</gene>
<name>A0A926D6J6_9FIRM</name>
<dbReference type="EMBL" id="JACRSR010000005">
    <property type="protein sequence ID" value="MBC8532181.1"/>
    <property type="molecule type" value="Genomic_DNA"/>
</dbReference>
<sequence>MGVLTLSTKRLDRKKQREEKKRAWMREEMHRLAASLEHEKVDEYLTYLTDPKRMLWKNFIGGVARGLGMAVGFSLLGALLIYVLQKVGWEKIPFIGDMINDIMNIIENKL</sequence>
<dbReference type="RefSeq" id="WP_249317297.1">
    <property type="nucleotide sequence ID" value="NZ_JACRSR010000005.1"/>
</dbReference>
<evidence type="ECO:0000256" key="1">
    <source>
        <dbReference type="SAM" id="Phobius"/>
    </source>
</evidence>
<dbReference type="Proteomes" id="UP000623172">
    <property type="component" value="Unassembled WGS sequence"/>
</dbReference>